<evidence type="ECO:0000313" key="2">
    <source>
        <dbReference type="Proteomes" id="UP000046393"/>
    </source>
</evidence>
<dbReference type="InterPro" id="IPR005069">
    <property type="entry name" value="Nucl-diP-sugar_transferase"/>
</dbReference>
<keyword evidence="2" id="KW-1185">Reference proteome</keyword>
<accession>A0A0N5AD90</accession>
<reference evidence="3" key="1">
    <citation type="submission" date="2017-02" db="UniProtKB">
        <authorList>
            <consortium name="WormBaseParasite"/>
        </authorList>
    </citation>
    <scope>IDENTIFICATION</scope>
</reference>
<evidence type="ECO:0000313" key="3">
    <source>
        <dbReference type="WBParaSite" id="SMUV_0000212901-mRNA-1"/>
    </source>
</evidence>
<dbReference type="PANTHER" id="PTHR31967:SF12">
    <property type="entry name" value="NUCLEOTIDE-DIPHOSPHO-SUGAR TRANSFERASE DOMAIN-CONTAINING PROTEIN"/>
    <property type="match status" value="1"/>
</dbReference>
<evidence type="ECO:0000259" key="1">
    <source>
        <dbReference type="Pfam" id="PF03407"/>
    </source>
</evidence>
<feature type="domain" description="Nucleotide-diphospho-sugar transferase" evidence="1">
    <location>
        <begin position="88"/>
        <end position="286"/>
    </location>
</feature>
<organism evidence="2 3">
    <name type="scientific">Syphacia muris</name>
    <dbReference type="NCBI Taxonomy" id="451379"/>
    <lineage>
        <taxon>Eukaryota</taxon>
        <taxon>Metazoa</taxon>
        <taxon>Ecdysozoa</taxon>
        <taxon>Nematoda</taxon>
        <taxon>Chromadorea</taxon>
        <taxon>Rhabditida</taxon>
        <taxon>Spirurina</taxon>
        <taxon>Oxyuridomorpha</taxon>
        <taxon>Oxyuroidea</taxon>
        <taxon>Oxyuridae</taxon>
        <taxon>Syphacia</taxon>
    </lineage>
</organism>
<name>A0A0N5AD90_9BILA</name>
<proteinExistence type="predicted"/>
<dbReference type="AlphaFoldDB" id="A0A0N5AD90"/>
<protein>
    <submittedName>
        <fullName evidence="3">Nucleotid_trans domain-containing protein</fullName>
    </submittedName>
</protein>
<sequence length="323" mass="37344">MCLICSNIIVVNAYSVLMSDNTNIKIDDSRNITLAVPLVSDEFKKVQKYETIHNRTSDFLLFTLVNKAYLNLTCNWLCNVAEFENDIIARTLIVSLDSNICLTIAKQWPEVECIIFNSTDEYNQPLKWGHQDYINILTLRMQLMRILADIPFVLFETDASWLRNPMEFFNNQTLVDDADIVVPIKGYLDKGQTYTFDPMIVYPTSSSKMLFQLMETRLLANSKLFDQDLLDDLCRTQYNGVICRQFEWNDIADGKWFKLAESERSNIRPYVVNNNYYVGVTNKASRQALNGLWFLSPRGICIRSKVKNMLKKYSSSENSSAKN</sequence>
<dbReference type="Pfam" id="PF03407">
    <property type="entry name" value="Nucleotid_trans"/>
    <property type="match status" value="1"/>
</dbReference>
<dbReference type="Proteomes" id="UP000046393">
    <property type="component" value="Unplaced"/>
</dbReference>
<dbReference type="WBParaSite" id="SMUV_0000212901-mRNA-1">
    <property type="protein sequence ID" value="SMUV_0000212901-mRNA-1"/>
    <property type="gene ID" value="SMUV_0000212901"/>
</dbReference>
<dbReference type="PANTHER" id="PTHR31967">
    <property type="entry name" value="GROUNDHOG (HEDGEHOG-LIKE FAMILY)-RELATED"/>
    <property type="match status" value="1"/>
</dbReference>